<dbReference type="RefSeq" id="WP_317549740.1">
    <property type="nucleotide sequence ID" value="NZ_JAWLKE010000012.1"/>
</dbReference>
<evidence type="ECO:0000256" key="2">
    <source>
        <dbReference type="ARBA" id="ARBA00022723"/>
    </source>
</evidence>
<accession>A0ABU4B599</accession>
<dbReference type="PANTHER" id="PTHR10543">
    <property type="entry name" value="BETA-CAROTENE DIOXYGENASE"/>
    <property type="match status" value="1"/>
</dbReference>
<evidence type="ECO:0000256" key="3">
    <source>
        <dbReference type="ARBA" id="ARBA00023002"/>
    </source>
</evidence>
<evidence type="ECO:0000313" key="8">
    <source>
        <dbReference type="Proteomes" id="UP001185899"/>
    </source>
</evidence>
<name>A0ABU4B599_9NOCA</name>
<dbReference type="EC" id="1.13.11.-" evidence="5"/>
<comment type="similarity">
    <text evidence="1 5">Belongs to the carotenoid oxygenase family.</text>
</comment>
<evidence type="ECO:0000256" key="4">
    <source>
        <dbReference type="ARBA" id="ARBA00023004"/>
    </source>
</evidence>
<dbReference type="InterPro" id="IPR004294">
    <property type="entry name" value="Carotenoid_Oase"/>
</dbReference>
<comment type="cofactor">
    <cofactor evidence="5">
        <name>Fe(2+)</name>
        <dbReference type="ChEBI" id="CHEBI:29033"/>
    </cofactor>
    <text evidence="5">Binds 1 Fe(2+) ion per subunit.</text>
</comment>
<keyword evidence="4 5" id="KW-0408">Iron</keyword>
<gene>
    <name evidence="7" type="ORF">R3P95_24330</name>
</gene>
<dbReference type="Proteomes" id="UP001185899">
    <property type="component" value="Unassembled WGS sequence"/>
</dbReference>
<evidence type="ECO:0000256" key="1">
    <source>
        <dbReference type="ARBA" id="ARBA00006787"/>
    </source>
</evidence>
<dbReference type="EMBL" id="JAWLKE010000012">
    <property type="protein sequence ID" value="MDV6233688.1"/>
    <property type="molecule type" value="Genomic_DNA"/>
</dbReference>
<evidence type="ECO:0000256" key="5">
    <source>
        <dbReference type="RuleBase" id="RU364048"/>
    </source>
</evidence>
<evidence type="ECO:0000313" key="7">
    <source>
        <dbReference type="EMBL" id="MDV6233688.1"/>
    </source>
</evidence>
<proteinExistence type="inferred from homology"/>
<keyword evidence="2 5" id="KW-0479">Metal-binding</keyword>
<keyword evidence="8" id="KW-1185">Reference proteome</keyword>
<evidence type="ECO:0000256" key="6">
    <source>
        <dbReference type="SAM" id="MobiDB-lite"/>
    </source>
</evidence>
<dbReference type="PANTHER" id="PTHR10543:SF89">
    <property type="entry name" value="CAROTENOID 9,10(9',10')-CLEAVAGE DIOXYGENASE 1"/>
    <property type="match status" value="1"/>
</dbReference>
<keyword evidence="5" id="KW-0223">Dioxygenase</keyword>
<dbReference type="Pfam" id="PF03055">
    <property type="entry name" value="RPE65"/>
    <property type="match status" value="1"/>
</dbReference>
<sequence>MRELPTPLPTTVVRRTAPPTPRHEADVDWNTSNKFLNGPFAPWHEETEAFDLEVIGKLPDDLAGALFRVADNPRFEPLDTDRYHWWEGDGGVAGTYIRDGKASFRMKWVHTDTMKIEVEAGEALYSGFVNGSGKAKRDLPEGAPPSKSVANTNVGLFADHLLVYYEGGLPHSMHPETLDTQGTYNFGGALDILCTAHYKIEPSTGNMLFYSAIGPRLTWYEADTSGTVVDSFGFDMGCPAMVHDYIVSEHLAIFLISPNQFRLDRIMEGRPGVLWDESATPNGSRFAVLDRRTHEVSWYDTGLMLAPTHFFNAHETATGIVVDLHVIARLGNPADDSDEPIDSHSWFPPAMAWRFVLDTATGTTTQHMHSGIAGEFPKINDAWLGKENRFGYFATTRDLSPLTLTDGLARHDFSTGQTVVLEGPDGLTSPSEPVFVQRRGASGENDGYLLTLWWNPATGLSELLVHEADAFTREPLARVKLPVRVPFAFHGSWAEAEVLDAAIAAQR</sequence>
<feature type="region of interest" description="Disordered" evidence="6">
    <location>
        <begin position="1"/>
        <end position="29"/>
    </location>
</feature>
<comment type="caution">
    <text evidence="7">The sequence shown here is derived from an EMBL/GenBank/DDBJ whole genome shotgun (WGS) entry which is preliminary data.</text>
</comment>
<protein>
    <recommendedName>
        <fullName evidence="5">Dioxygenase</fullName>
        <ecNumber evidence="5">1.13.11.-</ecNumber>
    </recommendedName>
</protein>
<reference evidence="7 8" key="1">
    <citation type="submission" date="2023-10" db="EMBL/GenBank/DDBJ databases">
        <title>Development of a sustainable strategy for remediation of hydrocarbon-contaminated territories based on the waste exchange concept.</title>
        <authorList>
            <person name="Krivoruchko A."/>
        </authorList>
    </citation>
    <scope>NUCLEOTIDE SEQUENCE [LARGE SCALE GENOMIC DNA]</scope>
    <source>
        <strain evidence="7 8">IEGM 1322</strain>
    </source>
</reference>
<keyword evidence="3 5" id="KW-0560">Oxidoreductase</keyword>
<organism evidence="7 8">
    <name type="scientific">Rhodococcus cercidiphylli</name>
    <dbReference type="NCBI Taxonomy" id="489916"/>
    <lineage>
        <taxon>Bacteria</taxon>
        <taxon>Bacillati</taxon>
        <taxon>Actinomycetota</taxon>
        <taxon>Actinomycetes</taxon>
        <taxon>Mycobacteriales</taxon>
        <taxon>Nocardiaceae</taxon>
        <taxon>Rhodococcus</taxon>
    </lineage>
</organism>